<reference evidence="1" key="1">
    <citation type="journal article" date="2011" name="Proc. Natl. Acad. Sci. U.S.A.">
        <title>The genome of the fire ant Solenopsis invicta.</title>
        <authorList>
            <person name="Wurm Y."/>
            <person name="Wang J."/>
            <person name="Riba-Grognuz O."/>
            <person name="Corona M."/>
            <person name="Nygaard S."/>
            <person name="Hunt B.G."/>
            <person name="Ingram K.K."/>
            <person name="Falquet L."/>
            <person name="Nipitwattanaphon M."/>
            <person name="Gotzek D."/>
            <person name="Dijkstra M.B."/>
            <person name="Oettler J."/>
            <person name="Comtesse F."/>
            <person name="Shih C.J."/>
            <person name="Wu W.J."/>
            <person name="Yang C.C."/>
            <person name="Thomas J."/>
            <person name="Beaudoing E."/>
            <person name="Pradervand S."/>
            <person name="Flegel V."/>
            <person name="Cook E.D."/>
            <person name="Fabbretti R."/>
            <person name="Stockinger H."/>
            <person name="Long L."/>
            <person name="Farmerie W.G."/>
            <person name="Oakey J."/>
            <person name="Boomsma J.J."/>
            <person name="Pamilo P."/>
            <person name="Yi S.V."/>
            <person name="Heinze J."/>
            <person name="Goodisman M.A."/>
            <person name="Farinelli L."/>
            <person name="Harshman K."/>
            <person name="Hulo N."/>
            <person name="Cerutti L."/>
            <person name="Xenarios I."/>
            <person name="Shoemaker D."/>
            <person name="Keller L."/>
        </authorList>
    </citation>
    <scope>NUCLEOTIDE SEQUENCE [LARGE SCALE GENOMIC DNA]</scope>
</reference>
<protein>
    <submittedName>
        <fullName evidence="1">Uncharacterized protein</fullName>
    </submittedName>
</protein>
<dbReference type="HOGENOM" id="CLU_1877999_0_0_1"/>
<dbReference type="AlphaFoldDB" id="E9J226"/>
<dbReference type="EMBL" id="GL767733">
    <property type="protein sequence ID" value="EFZ13128.1"/>
    <property type="molecule type" value="Genomic_DNA"/>
</dbReference>
<proteinExistence type="predicted"/>
<feature type="non-terminal residue" evidence="1">
    <location>
        <position position="136"/>
    </location>
</feature>
<evidence type="ECO:0000313" key="1">
    <source>
        <dbReference type="EMBL" id="EFZ13128.1"/>
    </source>
</evidence>
<accession>E9J226</accession>
<name>E9J226_SOLIN</name>
<sequence>MLYRANLPPDTIEIFTDESKLTEQGSVGASIYISHLNKSVIIPGNELLDATAKKACKEEYVPPFRIFLSEFFAEAKFRLYNYNQTSLEEKALNTGKEYALMFQKFSKKPWYYGYTNIHLIEKKSFSSTEFEVNTTS</sequence>
<organism>
    <name type="scientific">Solenopsis invicta</name>
    <name type="common">Red imported fire ant</name>
    <name type="synonym">Solenopsis wagneri</name>
    <dbReference type="NCBI Taxonomy" id="13686"/>
    <lineage>
        <taxon>Eukaryota</taxon>
        <taxon>Metazoa</taxon>
        <taxon>Ecdysozoa</taxon>
        <taxon>Arthropoda</taxon>
        <taxon>Hexapoda</taxon>
        <taxon>Insecta</taxon>
        <taxon>Pterygota</taxon>
        <taxon>Neoptera</taxon>
        <taxon>Endopterygota</taxon>
        <taxon>Hymenoptera</taxon>
        <taxon>Apocrita</taxon>
        <taxon>Aculeata</taxon>
        <taxon>Formicoidea</taxon>
        <taxon>Formicidae</taxon>
        <taxon>Myrmicinae</taxon>
        <taxon>Solenopsis</taxon>
    </lineage>
</organism>
<gene>
    <name evidence="1" type="ORF">SINV_02291</name>
</gene>